<evidence type="ECO:0000313" key="2">
    <source>
        <dbReference type="Ensembl" id="ENSCCRP00020026670.1"/>
    </source>
</evidence>
<reference evidence="2" key="1">
    <citation type="submission" date="2025-08" db="UniProtKB">
        <authorList>
            <consortium name="Ensembl"/>
        </authorList>
    </citation>
    <scope>IDENTIFICATION</scope>
</reference>
<dbReference type="Proteomes" id="UP000694701">
    <property type="component" value="Unplaced"/>
</dbReference>
<feature type="domain" description="STAT transcription factor protein interaction" evidence="1">
    <location>
        <begin position="2"/>
        <end position="103"/>
    </location>
</feature>
<dbReference type="Ensembl" id="ENSCCRT00020029209.1">
    <property type="protein sequence ID" value="ENSCCRP00020026670.1"/>
    <property type="gene ID" value="ENSCCRG00020012231.1"/>
</dbReference>
<accession>A0A8C2H8J2</accession>
<dbReference type="InterPro" id="IPR036535">
    <property type="entry name" value="STAT_N_sf"/>
</dbReference>
<protein>
    <recommendedName>
        <fullName evidence="1">STAT transcription factor protein interaction domain-containing protein</fullName>
    </recommendedName>
</protein>
<name>A0A8C2H8J2_CYPCA</name>
<dbReference type="GO" id="GO:0006355">
    <property type="term" value="P:regulation of DNA-templated transcription"/>
    <property type="evidence" value="ECO:0007669"/>
    <property type="project" value="InterPro"/>
</dbReference>
<dbReference type="SUPFAM" id="SSF48092">
    <property type="entry name" value="Transcription factor STAT-4 N-domain"/>
    <property type="match status" value="1"/>
</dbReference>
<dbReference type="Pfam" id="PF02865">
    <property type="entry name" value="STAT_int"/>
    <property type="match status" value="1"/>
</dbReference>
<proteinExistence type="predicted"/>
<dbReference type="Gene3D" id="1.10.532.10">
    <property type="entry name" value="STAT transcription factor, N-terminal domain"/>
    <property type="match status" value="1"/>
</dbReference>
<evidence type="ECO:0000313" key="3">
    <source>
        <dbReference type="Proteomes" id="UP000694701"/>
    </source>
</evidence>
<dbReference type="AlphaFoldDB" id="A0A8C2H8J2"/>
<evidence type="ECO:0000259" key="1">
    <source>
        <dbReference type="SMART" id="SM00964"/>
    </source>
</evidence>
<sequence>MALWAQMTPQLQFLPTQILNELYPDTFPLDVRHYLASWIEEQRWYDITKSFISQLAMITLFHNETQSALIGQLTQCIVIGRTPQALIRNVTPLSIIVSFNFQNKCKDS</sequence>
<dbReference type="InterPro" id="IPR013799">
    <property type="entry name" value="STAT_TF_prot_interaction"/>
</dbReference>
<dbReference type="SMART" id="SM00964">
    <property type="entry name" value="STAT_int"/>
    <property type="match status" value="1"/>
</dbReference>
<dbReference type="GO" id="GO:0007165">
    <property type="term" value="P:signal transduction"/>
    <property type="evidence" value="ECO:0007669"/>
    <property type="project" value="InterPro"/>
</dbReference>
<organism evidence="2 3">
    <name type="scientific">Cyprinus carpio</name>
    <name type="common">Common carp</name>
    <dbReference type="NCBI Taxonomy" id="7962"/>
    <lineage>
        <taxon>Eukaryota</taxon>
        <taxon>Metazoa</taxon>
        <taxon>Chordata</taxon>
        <taxon>Craniata</taxon>
        <taxon>Vertebrata</taxon>
        <taxon>Euteleostomi</taxon>
        <taxon>Actinopterygii</taxon>
        <taxon>Neopterygii</taxon>
        <taxon>Teleostei</taxon>
        <taxon>Ostariophysi</taxon>
        <taxon>Cypriniformes</taxon>
        <taxon>Cyprinidae</taxon>
        <taxon>Cyprininae</taxon>
        <taxon>Cyprinus</taxon>
    </lineage>
</organism>